<sequence length="118" mass="13205">MRKLPHWTIAAFAAIGLFLGIITGIVNKQINLYIHRKFPRDGPLITGLSLLIQFCVIIGVLILAATHMPWISPDDLGGGVASFAFGNLYFTSQVHFVAEITKFVDERFDGLERYKEKL</sequence>
<dbReference type="EMBL" id="DQ491001">
    <property type="protein sequence ID" value="ABT14329.1"/>
    <property type="molecule type" value="Genomic_DNA"/>
</dbReference>
<accession>A7IVF5</accession>
<keyword evidence="1" id="KW-0812">Transmembrane</keyword>
<gene>
    <name evidence="2" type="primary">m775L</name>
    <name evidence="2" type="ORF">MT325_m775L</name>
</gene>
<evidence type="ECO:0000256" key="1">
    <source>
        <dbReference type="SAM" id="Phobius"/>
    </source>
</evidence>
<organismHost>
    <name type="scientific">Paramecium bursaria</name>
    <dbReference type="NCBI Taxonomy" id="74790"/>
</organismHost>
<evidence type="ECO:0000313" key="3">
    <source>
        <dbReference type="Proteomes" id="UP000246715"/>
    </source>
</evidence>
<evidence type="ECO:0000313" key="2">
    <source>
        <dbReference type="EMBL" id="ABT14329.1"/>
    </source>
</evidence>
<organism evidence="2 3">
    <name type="scientific">Paramecium bursaria Chlorella virus MT325</name>
    <name type="common">PBCV-MT325</name>
    <dbReference type="NCBI Taxonomy" id="346932"/>
    <lineage>
        <taxon>Viruses</taxon>
        <taxon>Varidnaviria</taxon>
        <taxon>Bamfordvirae</taxon>
        <taxon>Nucleocytoviricota</taxon>
        <taxon>Megaviricetes</taxon>
        <taxon>Algavirales</taxon>
        <taxon>Phycodnaviridae</taxon>
        <taxon>Chlorovirus</taxon>
        <taxon>Chlorovirus conductrix</taxon>
        <taxon>Paramecium bursaria Chlorella virus A1</taxon>
    </lineage>
</organism>
<name>A7IVF5_PBCVM</name>
<dbReference type="Proteomes" id="UP000246715">
    <property type="component" value="Segment"/>
</dbReference>
<keyword evidence="1" id="KW-1133">Transmembrane helix</keyword>
<keyword evidence="1" id="KW-0472">Membrane</keyword>
<feature type="transmembrane region" description="Helical" evidence="1">
    <location>
        <begin position="47"/>
        <end position="70"/>
    </location>
</feature>
<proteinExistence type="predicted"/>
<feature type="transmembrane region" description="Helical" evidence="1">
    <location>
        <begin position="6"/>
        <end position="26"/>
    </location>
</feature>
<protein>
    <submittedName>
        <fullName evidence="2">Uncharacterized protein m775L</fullName>
    </submittedName>
</protein>
<feature type="transmembrane region" description="Helical" evidence="1">
    <location>
        <begin position="76"/>
        <end position="98"/>
    </location>
</feature>
<reference evidence="2 3" key="1">
    <citation type="journal article" date="2007" name="Virology">
        <title>Sequence and annotation of the 314-kb MT325 and the 321-kb FR483 viruses that infect Chlorella Pbi.</title>
        <authorList>
            <person name="Fitzgerald L.A."/>
            <person name="Graves M.V."/>
            <person name="Li X."/>
            <person name="Feldblyum T."/>
            <person name="Hartigan J."/>
            <person name="Van Etten J.L."/>
        </authorList>
    </citation>
    <scope>NUCLEOTIDE SEQUENCE [LARGE SCALE GENOMIC DNA]</scope>
    <source>
        <strain evidence="2 3">MT325</strain>
    </source>
</reference>